<dbReference type="Proteomes" id="UP001153555">
    <property type="component" value="Unassembled WGS sequence"/>
</dbReference>
<dbReference type="EMBL" id="CACSLK010003813">
    <property type="protein sequence ID" value="CAA0809493.1"/>
    <property type="molecule type" value="Genomic_DNA"/>
</dbReference>
<dbReference type="AlphaFoldDB" id="A0A9N7R239"/>
<organism evidence="1 2">
    <name type="scientific">Striga hermonthica</name>
    <name type="common">Purple witchweed</name>
    <name type="synonym">Buchnera hermonthica</name>
    <dbReference type="NCBI Taxonomy" id="68872"/>
    <lineage>
        <taxon>Eukaryota</taxon>
        <taxon>Viridiplantae</taxon>
        <taxon>Streptophyta</taxon>
        <taxon>Embryophyta</taxon>
        <taxon>Tracheophyta</taxon>
        <taxon>Spermatophyta</taxon>
        <taxon>Magnoliopsida</taxon>
        <taxon>eudicotyledons</taxon>
        <taxon>Gunneridae</taxon>
        <taxon>Pentapetalae</taxon>
        <taxon>asterids</taxon>
        <taxon>lamiids</taxon>
        <taxon>Lamiales</taxon>
        <taxon>Orobanchaceae</taxon>
        <taxon>Buchnereae</taxon>
        <taxon>Striga</taxon>
    </lineage>
</organism>
<sequence>MPPSIEEEIGFNWFLLSGFLFAPTTATPLLRYPLAACSFRIGAPAGFLAEVRPRLCRRQLPMPLPRLCRHYPSLQGDTSQPATLAPLLLPLLQFPAAPTIRLCTTEVRACLCRHRPRLLDCSFVDMYSDHVFCLLYHEMCFRHCCGKIIVIYSRRRKALTSSQRGLVDMYVWAVNGSSLFRIYLDESTGDSSRLHRAIYSQSTYSLMELKQLRPASKHELFREIVYGSKLVVDNSKLLICEIRGQLQNRPDKDIIGL</sequence>
<keyword evidence="2" id="KW-1185">Reference proteome</keyword>
<name>A0A9N7R239_STRHE</name>
<accession>A0A9N7R239</accession>
<protein>
    <submittedName>
        <fullName evidence="1">Uncharacterized protein</fullName>
    </submittedName>
</protein>
<gene>
    <name evidence="1" type="ORF">SHERM_11501</name>
</gene>
<proteinExistence type="predicted"/>
<evidence type="ECO:0000313" key="1">
    <source>
        <dbReference type="EMBL" id="CAA0809493.1"/>
    </source>
</evidence>
<reference evidence="1" key="1">
    <citation type="submission" date="2019-12" db="EMBL/GenBank/DDBJ databases">
        <authorList>
            <person name="Scholes J."/>
        </authorList>
    </citation>
    <scope>NUCLEOTIDE SEQUENCE</scope>
</reference>
<comment type="caution">
    <text evidence="1">The sequence shown here is derived from an EMBL/GenBank/DDBJ whole genome shotgun (WGS) entry which is preliminary data.</text>
</comment>
<evidence type="ECO:0000313" key="2">
    <source>
        <dbReference type="Proteomes" id="UP001153555"/>
    </source>
</evidence>